<accession>A0A316UW46</accession>
<evidence type="ECO:0008006" key="5">
    <source>
        <dbReference type="Google" id="ProtNLM"/>
    </source>
</evidence>
<gene>
    <name evidence="3" type="ORF">BDZ90DRAFT_109643</name>
</gene>
<feature type="transmembrane region" description="Helical" evidence="2">
    <location>
        <begin position="40"/>
        <end position="64"/>
    </location>
</feature>
<feature type="compositionally biased region" description="Low complexity" evidence="1">
    <location>
        <begin position="149"/>
        <end position="164"/>
    </location>
</feature>
<dbReference type="RefSeq" id="XP_025364064.1">
    <property type="nucleotide sequence ID" value="XM_025503217.1"/>
</dbReference>
<reference evidence="3 4" key="1">
    <citation type="journal article" date="2018" name="Mol. Biol. Evol.">
        <title>Broad Genomic Sampling Reveals a Smut Pathogenic Ancestry of the Fungal Clade Ustilaginomycotina.</title>
        <authorList>
            <person name="Kijpornyongpan T."/>
            <person name="Mondo S.J."/>
            <person name="Barry K."/>
            <person name="Sandor L."/>
            <person name="Lee J."/>
            <person name="Lipzen A."/>
            <person name="Pangilinan J."/>
            <person name="LaButti K."/>
            <person name="Hainaut M."/>
            <person name="Henrissat B."/>
            <person name="Grigoriev I.V."/>
            <person name="Spatafora J.W."/>
            <person name="Aime M.C."/>
        </authorList>
    </citation>
    <scope>NUCLEOTIDE SEQUENCE [LARGE SCALE GENOMIC DNA]</scope>
    <source>
        <strain evidence="3 4">MCA 5214</strain>
    </source>
</reference>
<dbReference type="AlphaFoldDB" id="A0A316UW46"/>
<dbReference type="OrthoDB" id="272512at2759"/>
<organism evidence="3 4">
    <name type="scientific">Jaminaea rosea</name>
    <dbReference type="NCBI Taxonomy" id="1569628"/>
    <lineage>
        <taxon>Eukaryota</taxon>
        <taxon>Fungi</taxon>
        <taxon>Dikarya</taxon>
        <taxon>Basidiomycota</taxon>
        <taxon>Ustilaginomycotina</taxon>
        <taxon>Exobasidiomycetes</taxon>
        <taxon>Microstromatales</taxon>
        <taxon>Microstromatales incertae sedis</taxon>
        <taxon>Jaminaea</taxon>
    </lineage>
</organism>
<evidence type="ECO:0000256" key="1">
    <source>
        <dbReference type="SAM" id="MobiDB-lite"/>
    </source>
</evidence>
<dbReference type="EMBL" id="KZ819663">
    <property type="protein sequence ID" value="PWN29452.1"/>
    <property type="molecule type" value="Genomic_DNA"/>
</dbReference>
<feature type="transmembrane region" description="Helical" evidence="2">
    <location>
        <begin position="70"/>
        <end position="90"/>
    </location>
</feature>
<evidence type="ECO:0000313" key="3">
    <source>
        <dbReference type="EMBL" id="PWN29452.1"/>
    </source>
</evidence>
<keyword evidence="2" id="KW-0812">Transmembrane</keyword>
<evidence type="ECO:0000256" key="2">
    <source>
        <dbReference type="SAM" id="Phobius"/>
    </source>
</evidence>
<name>A0A316UW46_9BASI</name>
<sequence length="409" mass="42887">MEKFSRFRDSGTGIQVFLTPVAPSSAASASPLAILARLPAYLVAAVRLILLSIVALLWSLLSFIPATSPILYSIFGQASLLLIGFAPIATDKVSLKSRGRAAATSASLQHKPWQPKAGDVILCNSSSWIDILIFAIKFNPQFTLPVVSEPPSTASTTATGTPNSKTARRRNAGASVVSEVNAAASAAAGASAGGVNDQRKVLGFVPVPFLTALNHAASGQAPLYPSNPLASQPLDIPSLSSRSQRPILIFPELVTSNNRGLLSALSPAIFPQSWRDLYRATGALRMGKGQANLYIASVKYDPPTPFARTSATSSAPQPAGGPLRHVVSLCADLTFARGVQLRLLDVDESPTSPGYQADISALGNAPRGPEIDVLADGVMGLISSMSRLRKTGLGWRDKEAFLAVVKKGP</sequence>
<keyword evidence="2" id="KW-0472">Membrane</keyword>
<feature type="region of interest" description="Disordered" evidence="1">
    <location>
        <begin position="149"/>
        <end position="172"/>
    </location>
</feature>
<proteinExistence type="predicted"/>
<dbReference type="GeneID" id="37025040"/>
<dbReference type="Proteomes" id="UP000245884">
    <property type="component" value="Unassembled WGS sequence"/>
</dbReference>
<protein>
    <recommendedName>
        <fullName evidence="5">Phospholipid/glycerol acyltransferase domain-containing protein</fullName>
    </recommendedName>
</protein>
<evidence type="ECO:0000313" key="4">
    <source>
        <dbReference type="Proteomes" id="UP000245884"/>
    </source>
</evidence>
<keyword evidence="4" id="KW-1185">Reference proteome</keyword>
<keyword evidence="2" id="KW-1133">Transmembrane helix</keyword>